<proteinExistence type="predicted"/>
<dbReference type="EMBL" id="JH711575">
    <property type="protein sequence ID" value="EIW84303.1"/>
    <property type="molecule type" value="Genomic_DNA"/>
</dbReference>
<dbReference type="GO" id="GO:0005829">
    <property type="term" value="C:cytosol"/>
    <property type="evidence" value="ECO:0007669"/>
    <property type="project" value="TreeGrafter"/>
</dbReference>
<reference evidence="5" key="1">
    <citation type="journal article" date="2012" name="Science">
        <title>The Paleozoic origin of enzymatic lignin decomposition reconstructed from 31 fungal genomes.</title>
        <authorList>
            <person name="Floudas D."/>
            <person name="Binder M."/>
            <person name="Riley R."/>
            <person name="Barry K."/>
            <person name="Blanchette R.A."/>
            <person name="Henrissat B."/>
            <person name="Martinez A.T."/>
            <person name="Otillar R."/>
            <person name="Spatafora J.W."/>
            <person name="Yadav J.S."/>
            <person name="Aerts A."/>
            <person name="Benoit I."/>
            <person name="Boyd A."/>
            <person name="Carlson A."/>
            <person name="Copeland A."/>
            <person name="Coutinho P.M."/>
            <person name="de Vries R.P."/>
            <person name="Ferreira P."/>
            <person name="Findley K."/>
            <person name="Foster B."/>
            <person name="Gaskell J."/>
            <person name="Glotzer D."/>
            <person name="Gorecki P."/>
            <person name="Heitman J."/>
            <person name="Hesse C."/>
            <person name="Hori C."/>
            <person name="Igarashi K."/>
            <person name="Jurgens J.A."/>
            <person name="Kallen N."/>
            <person name="Kersten P."/>
            <person name="Kohler A."/>
            <person name="Kuees U."/>
            <person name="Kumar T.K.A."/>
            <person name="Kuo A."/>
            <person name="LaButti K."/>
            <person name="Larrondo L.F."/>
            <person name="Lindquist E."/>
            <person name="Ling A."/>
            <person name="Lombard V."/>
            <person name="Lucas S."/>
            <person name="Lundell T."/>
            <person name="Martin R."/>
            <person name="McLaughlin D.J."/>
            <person name="Morgenstern I."/>
            <person name="Morin E."/>
            <person name="Murat C."/>
            <person name="Nagy L.G."/>
            <person name="Nolan M."/>
            <person name="Ohm R.A."/>
            <person name="Patyshakuliyeva A."/>
            <person name="Rokas A."/>
            <person name="Ruiz-Duenas F.J."/>
            <person name="Sabat G."/>
            <person name="Salamov A."/>
            <person name="Samejima M."/>
            <person name="Schmutz J."/>
            <person name="Slot J.C."/>
            <person name="St John F."/>
            <person name="Stenlid J."/>
            <person name="Sun H."/>
            <person name="Sun S."/>
            <person name="Syed K."/>
            <person name="Tsang A."/>
            <person name="Wiebenga A."/>
            <person name="Young D."/>
            <person name="Pisabarro A."/>
            <person name="Eastwood D.C."/>
            <person name="Martin F."/>
            <person name="Cullen D."/>
            <person name="Grigoriev I.V."/>
            <person name="Hibbett D.S."/>
        </authorList>
    </citation>
    <scope>NUCLEOTIDE SEQUENCE [LARGE SCALE GENOMIC DNA]</scope>
    <source>
        <strain evidence="5">RWD-64-598 SS2</strain>
    </source>
</reference>
<dbReference type="CDD" id="cd10747">
    <property type="entry name" value="DnaJ_C"/>
    <property type="match status" value="1"/>
</dbReference>
<dbReference type="FunFam" id="2.60.260.20:FF:000015">
    <property type="entry name" value="Heat shock protein 40"/>
    <property type="match status" value="1"/>
</dbReference>
<dbReference type="PANTHER" id="PTHR24078">
    <property type="entry name" value="DNAJ HOMOLOG SUBFAMILY C MEMBER"/>
    <property type="match status" value="1"/>
</dbReference>
<dbReference type="PROSITE" id="PS00636">
    <property type="entry name" value="DNAJ_1"/>
    <property type="match status" value="1"/>
</dbReference>
<dbReference type="GO" id="GO:0051082">
    <property type="term" value="F:unfolded protein binding"/>
    <property type="evidence" value="ECO:0007669"/>
    <property type="project" value="InterPro"/>
</dbReference>
<dbReference type="SUPFAM" id="SSF49493">
    <property type="entry name" value="HSP40/DnaJ peptide-binding domain"/>
    <property type="match status" value="2"/>
</dbReference>
<dbReference type="Proteomes" id="UP000053558">
    <property type="component" value="Unassembled WGS sequence"/>
</dbReference>
<protein>
    <submittedName>
        <fullName evidence="4">DnaJ-domain-containing protein</fullName>
    </submittedName>
</protein>
<dbReference type="PANTHER" id="PTHR24078:SF553">
    <property type="entry name" value="DNAJ HOMOLOG SUBFAMILY B MEMBER 5"/>
    <property type="match status" value="1"/>
</dbReference>
<dbReference type="GO" id="GO:0051087">
    <property type="term" value="F:protein-folding chaperone binding"/>
    <property type="evidence" value="ECO:0007669"/>
    <property type="project" value="TreeGrafter"/>
</dbReference>
<dbReference type="Pfam" id="PF01556">
    <property type="entry name" value="DnaJ_C"/>
    <property type="match status" value="1"/>
</dbReference>
<dbReference type="SMART" id="SM00271">
    <property type="entry name" value="DnaJ"/>
    <property type="match status" value="1"/>
</dbReference>
<dbReference type="AlphaFoldDB" id="A0A5M3MYR3"/>
<dbReference type="Gene3D" id="2.60.260.20">
    <property type="entry name" value="Urease metallochaperone UreE, N-terminal domain"/>
    <property type="match status" value="2"/>
</dbReference>
<gene>
    <name evidence="4" type="ORF">CONPUDRAFT_163465</name>
</gene>
<name>A0A5M3MYR3_CONPW</name>
<sequence>MGTDYYKLLGISRDASEDEIKRAYKKMALKWHPDRNSGSEEASKKFKEISEAFEVLSDKQKRGIYDQFGEEGLKGGGGGPSPGAGGGFQSFGGFPGGGGGSTFTFTSGGPGGGFAPTDPQKIFETMFGGGLGSMFGGMGGMGGMGGGMGGTGGGMGGMGGGMGGRGMYTDDDDGSGFFGGMPGGMPGGTPRRPGPGSRGHSRRASGSSGSPQSNEITRPLKLSLEDLYCGATKHLKIGRKLLTGGTEDKVLEIQVLPGWKSGTKIRFPRAGNEQPTGEAQDLVFVVEEKEHPVFTRQGDDLVCRLKIPLVDALAPSGGKQQVNALDGRKIQVTVPSLGVIKPGQETKIPGEGMPIRKQGSPKKKGDLIVKWDVVFPERLTASQKEEIRKVLG</sequence>
<dbReference type="OrthoDB" id="10250354at2759"/>
<evidence type="ECO:0000313" key="4">
    <source>
        <dbReference type="EMBL" id="EIW84303.1"/>
    </source>
</evidence>
<feature type="compositionally biased region" description="Gly residues" evidence="2">
    <location>
        <begin position="176"/>
        <end position="187"/>
    </location>
</feature>
<dbReference type="InterPro" id="IPR002939">
    <property type="entry name" value="DnaJ_C"/>
</dbReference>
<accession>A0A5M3MYR3</accession>
<dbReference type="InterPro" id="IPR001623">
    <property type="entry name" value="DnaJ_domain"/>
</dbReference>
<dbReference type="InterPro" id="IPR036869">
    <property type="entry name" value="J_dom_sf"/>
</dbReference>
<dbReference type="GeneID" id="19204920"/>
<comment type="caution">
    <text evidence="4">The sequence shown here is derived from an EMBL/GenBank/DDBJ whole genome shotgun (WGS) entry which is preliminary data.</text>
</comment>
<dbReference type="SUPFAM" id="SSF46565">
    <property type="entry name" value="Chaperone J-domain"/>
    <property type="match status" value="1"/>
</dbReference>
<dbReference type="GO" id="GO:0006413">
    <property type="term" value="P:translational initiation"/>
    <property type="evidence" value="ECO:0007669"/>
    <property type="project" value="TreeGrafter"/>
</dbReference>
<keyword evidence="5" id="KW-1185">Reference proteome</keyword>
<dbReference type="OMA" id="MPIRKEG"/>
<evidence type="ECO:0000313" key="5">
    <source>
        <dbReference type="Proteomes" id="UP000053558"/>
    </source>
</evidence>
<keyword evidence="1" id="KW-0143">Chaperone</keyword>
<dbReference type="CDD" id="cd06257">
    <property type="entry name" value="DnaJ"/>
    <property type="match status" value="1"/>
</dbReference>
<organism evidence="4 5">
    <name type="scientific">Coniophora puteana (strain RWD-64-598)</name>
    <name type="common">Brown rot fungus</name>
    <dbReference type="NCBI Taxonomy" id="741705"/>
    <lineage>
        <taxon>Eukaryota</taxon>
        <taxon>Fungi</taxon>
        <taxon>Dikarya</taxon>
        <taxon>Basidiomycota</taxon>
        <taxon>Agaricomycotina</taxon>
        <taxon>Agaricomycetes</taxon>
        <taxon>Agaricomycetidae</taxon>
        <taxon>Boletales</taxon>
        <taxon>Coniophorineae</taxon>
        <taxon>Coniophoraceae</taxon>
        <taxon>Coniophora</taxon>
    </lineage>
</organism>
<dbReference type="Gene3D" id="1.10.287.110">
    <property type="entry name" value="DnaJ domain"/>
    <property type="match status" value="1"/>
</dbReference>
<evidence type="ECO:0000259" key="3">
    <source>
        <dbReference type="PROSITE" id="PS50076"/>
    </source>
</evidence>
<feature type="domain" description="J" evidence="3">
    <location>
        <begin position="4"/>
        <end position="69"/>
    </location>
</feature>
<feature type="region of interest" description="Disordered" evidence="2">
    <location>
        <begin position="173"/>
        <end position="218"/>
    </location>
</feature>
<evidence type="ECO:0000256" key="2">
    <source>
        <dbReference type="SAM" id="MobiDB-lite"/>
    </source>
</evidence>
<dbReference type="GO" id="GO:0006457">
    <property type="term" value="P:protein folding"/>
    <property type="evidence" value="ECO:0007669"/>
    <property type="project" value="InterPro"/>
</dbReference>
<dbReference type="InterPro" id="IPR018253">
    <property type="entry name" value="DnaJ_domain_CS"/>
</dbReference>
<dbReference type="FunFam" id="2.60.260.20:FF:000013">
    <property type="entry name" value="DnaJ subfamily B member 11"/>
    <property type="match status" value="1"/>
</dbReference>
<dbReference type="Pfam" id="PF00226">
    <property type="entry name" value="DnaJ"/>
    <property type="match status" value="1"/>
</dbReference>
<dbReference type="PRINTS" id="PR00625">
    <property type="entry name" value="JDOMAIN"/>
</dbReference>
<dbReference type="RefSeq" id="XP_007766036.1">
    <property type="nucleotide sequence ID" value="XM_007767846.1"/>
</dbReference>
<dbReference type="KEGG" id="cput:CONPUDRAFT_163465"/>
<dbReference type="InterPro" id="IPR051339">
    <property type="entry name" value="DnaJ_subfamily_B"/>
</dbReference>
<evidence type="ECO:0000256" key="1">
    <source>
        <dbReference type="ARBA" id="ARBA00023186"/>
    </source>
</evidence>
<dbReference type="InterPro" id="IPR008971">
    <property type="entry name" value="HSP40/DnaJ_pept-bd"/>
</dbReference>
<dbReference type="PROSITE" id="PS50076">
    <property type="entry name" value="DNAJ_2"/>
    <property type="match status" value="1"/>
</dbReference>